<dbReference type="EMBL" id="PYGE01000001">
    <property type="protein sequence ID" value="PSL08296.1"/>
    <property type="molecule type" value="Genomic_DNA"/>
</dbReference>
<reference evidence="4 5" key="1">
    <citation type="submission" date="2018-03" db="EMBL/GenBank/DDBJ databases">
        <title>Genomic Encyclopedia of Archaeal and Bacterial Type Strains, Phase II (KMG-II): from individual species to whole genera.</title>
        <authorList>
            <person name="Goeker M."/>
        </authorList>
    </citation>
    <scope>NUCLEOTIDE SEQUENCE [LARGE SCALE GENOMIC DNA]</scope>
    <source>
        <strain evidence="4 5">DSM 45211</strain>
    </source>
</reference>
<comment type="caution">
    <text evidence="4">The sequence shown here is derived from an EMBL/GenBank/DDBJ whole genome shotgun (WGS) entry which is preliminary data.</text>
</comment>
<evidence type="ECO:0000313" key="4">
    <source>
        <dbReference type="EMBL" id="PSL08296.1"/>
    </source>
</evidence>
<sequence length="458" mass="44047">MSWRGAIITMCCAVLVAAGAAVAVGSTFGLPWQVTESSAGPLAVTPDTPAPAVPAAGGEVLTASAGGSGAGGALSDALSGPVGAAGLGDGVGVSVVDPATGETVYESGSDVARTPASTMKILTGAAALHVLGPQHTFTTRVVTGRAGLSPGTARITLVGGGDPTLTTSDSSGGTSLAELAERTAAALDEAGVDAVELAHDSSLFTGPAVDPDWRPSYVASDIVSPVTALGVDVAETRPDDPPAAAAASFADLLDEHGVDVATMIGETDAGDDASEVAAVRSAPLAGIVEEVLTTSDNDGAEVLARHVAVGSGLPGTAADAETAVTGALDELGIDTTAADVRDGSGLARGSAVPADAVAAALALATDPAHPELRPVVTGLPVAGFTGTLADRFDESAGAGLVRAKTGTLTGVSALAGIATTAGGATFVFAVLADEVSSTLAARAALDDVAAAIAACACG</sequence>
<keyword evidence="2" id="KW-0378">Hydrolase</keyword>
<evidence type="ECO:0000256" key="2">
    <source>
        <dbReference type="ARBA" id="ARBA00022801"/>
    </source>
</evidence>
<name>A0A2P8EFP7_9ACTN</name>
<keyword evidence="4" id="KW-0121">Carboxypeptidase</keyword>
<keyword evidence="3" id="KW-0732">Signal</keyword>
<evidence type="ECO:0000256" key="3">
    <source>
        <dbReference type="SAM" id="SignalP"/>
    </source>
</evidence>
<dbReference type="PANTHER" id="PTHR30023:SF0">
    <property type="entry name" value="PENICILLIN-SENSITIVE CARBOXYPEPTIDASE A"/>
    <property type="match status" value="1"/>
</dbReference>
<dbReference type="NCBIfam" id="TIGR00666">
    <property type="entry name" value="PBP4"/>
    <property type="match status" value="1"/>
</dbReference>
<dbReference type="GO" id="GO:0006508">
    <property type="term" value="P:proteolysis"/>
    <property type="evidence" value="ECO:0007669"/>
    <property type="project" value="InterPro"/>
</dbReference>
<accession>A0A2P8EFP7</accession>
<feature type="signal peptide" evidence="3">
    <location>
        <begin position="1"/>
        <end position="23"/>
    </location>
</feature>
<dbReference type="Gene3D" id="3.40.710.10">
    <property type="entry name" value="DD-peptidase/beta-lactamase superfamily"/>
    <property type="match status" value="2"/>
</dbReference>
<dbReference type="InterPro" id="IPR012338">
    <property type="entry name" value="Beta-lactam/transpept-like"/>
</dbReference>
<dbReference type="PRINTS" id="PR00922">
    <property type="entry name" value="DADACBPTASE3"/>
</dbReference>
<dbReference type="Proteomes" id="UP000243528">
    <property type="component" value="Unassembled WGS sequence"/>
</dbReference>
<comment type="similarity">
    <text evidence="1">Belongs to the peptidase S13 family.</text>
</comment>
<dbReference type="RefSeq" id="WP_106535369.1">
    <property type="nucleotide sequence ID" value="NZ_ML142897.1"/>
</dbReference>
<gene>
    <name evidence="4" type="ORF">CLV30_101267</name>
</gene>
<keyword evidence="4" id="KW-0645">Protease</keyword>
<keyword evidence="5" id="KW-1185">Reference proteome</keyword>
<dbReference type="SUPFAM" id="SSF56601">
    <property type="entry name" value="beta-lactamase/transpeptidase-like"/>
    <property type="match status" value="1"/>
</dbReference>
<organism evidence="4 5">
    <name type="scientific">Haloactinopolyspora alba</name>
    <dbReference type="NCBI Taxonomy" id="648780"/>
    <lineage>
        <taxon>Bacteria</taxon>
        <taxon>Bacillati</taxon>
        <taxon>Actinomycetota</taxon>
        <taxon>Actinomycetes</taxon>
        <taxon>Jiangellales</taxon>
        <taxon>Jiangellaceae</taxon>
        <taxon>Haloactinopolyspora</taxon>
    </lineage>
</organism>
<dbReference type="OrthoDB" id="56883at2"/>
<dbReference type="Pfam" id="PF02113">
    <property type="entry name" value="Peptidase_S13"/>
    <property type="match status" value="2"/>
</dbReference>
<evidence type="ECO:0000256" key="1">
    <source>
        <dbReference type="ARBA" id="ARBA00006096"/>
    </source>
</evidence>
<dbReference type="InterPro" id="IPR000667">
    <property type="entry name" value="Peptidase_S13"/>
</dbReference>
<feature type="chain" id="PRO_5015162886" evidence="3">
    <location>
        <begin position="24"/>
        <end position="458"/>
    </location>
</feature>
<dbReference type="AlphaFoldDB" id="A0A2P8EFP7"/>
<protein>
    <submittedName>
        <fullName evidence="4">D-alanyl-D-alanine carboxypeptidase/D-alanyl-D-alanine-endopeptidase (Penicillin-binding protein 4)</fullName>
    </submittedName>
</protein>
<dbReference type="PANTHER" id="PTHR30023">
    <property type="entry name" value="D-ALANYL-D-ALANINE CARBOXYPEPTIDASE"/>
    <property type="match status" value="1"/>
</dbReference>
<evidence type="ECO:0000313" key="5">
    <source>
        <dbReference type="Proteomes" id="UP000243528"/>
    </source>
</evidence>
<proteinExistence type="inferred from homology"/>
<dbReference type="GO" id="GO:0004185">
    <property type="term" value="F:serine-type carboxypeptidase activity"/>
    <property type="evidence" value="ECO:0007669"/>
    <property type="project" value="InterPro"/>
</dbReference>
<dbReference type="GO" id="GO:0000270">
    <property type="term" value="P:peptidoglycan metabolic process"/>
    <property type="evidence" value="ECO:0007669"/>
    <property type="project" value="TreeGrafter"/>
</dbReference>